<feature type="domain" description="Leucine-rich repeat-containing N-terminal plant-type" evidence="4">
    <location>
        <begin position="38"/>
        <end position="80"/>
    </location>
</feature>
<dbReference type="InterPro" id="IPR001611">
    <property type="entry name" value="Leu-rich_rpt"/>
</dbReference>
<gene>
    <name evidence="5" type="ORF">CSSPTR1EN2_LOCUS22904</name>
</gene>
<dbReference type="Pfam" id="PF00560">
    <property type="entry name" value="LRR_1"/>
    <property type="match status" value="3"/>
</dbReference>
<evidence type="ECO:0000256" key="1">
    <source>
        <dbReference type="ARBA" id="ARBA00022614"/>
    </source>
</evidence>
<dbReference type="InterPro" id="IPR053213">
    <property type="entry name" value="RLP29"/>
</dbReference>
<dbReference type="Proteomes" id="UP001497512">
    <property type="component" value="Chromosome 9"/>
</dbReference>
<dbReference type="PANTHER" id="PTHR48009:SF4">
    <property type="entry name" value="LEUCINE-RICH REPEAT (LRR) FAMILY PROTEIN"/>
    <property type="match status" value="1"/>
</dbReference>
<keyword evidence="6" id="KW-1185">Reference proteome</keyword>
<dbReference type="Pfam" id="PF08263">
    <property type="entry name" value="LRRNT_2"/>
    <property type="match status" value="1"/>
</dbReference>
<accession>A0ABP0V4G2</accession>
<dbReference type="PROSITE" id="PS51450">
    <property type="entry name" value="LRR"/>
    <property type="match status" value="1"/>
</dbReference>
<evidence type="ECO:0000313" key="6">
    <source>
        <dbReference type="Proteomes" id="UP001497512"/>
    </source>
</evidence>
<name>A0ABP0V4G2_9BRYO</name>
<dbReference type="InterPro" id="IPR013210">
    <property type="entry name" value="LRR_N_plant-typ"/>
</dbReference>
<dbReference type="Pfam" id="PF13855">
    <property type="entry name" value="LRR_8"/>
    <property type="match status" value="1"/>
</dbReference>
<keyword evidence="2" id="KW-0677">Repeat</keyword>
<dbReference type="EMBL" id="OZ019901">
    <property type="protein sequence ID" value="CAK9236462.1"/>
    <property type="molecule type" value="Genomic_DNA"/>
</dbReference>
<evidence type="ECO:0000313" key="5">
    <source>
        <dbReference type="EMBL" id="CAK9236462.1"/>
    </source>
</evidence>
<dbReference type="SUPFAM" id="SSF52058">
    <property type="entry name" value="L domain-like"/>
    <property type="match status" value="1"/>
</dbReference>
<proteinExistence type="predicted"/>
<reference evidence="5" key="1">
    <citation type="submission" date="2024-02" db="EMBL/GenBank/DDBJ databases">
        <authorList>
            <consortium name="ELIXIR-Norway"/>
            <consortium name="Elixir Norway"/>
        </authorList>
    </citation>
    <scope>NUCLEOTIDE SEQUENCE</scope>
</reference>
<organism evidence="5 6">
    <name type="scientific">Sphagnum troendelagicum</name>
    <dbReference type="NCBI Taxonomy" id="128251"/>
    <lineage>
        <taxon>Eukaryota</taxon>
        <taxon>Viridiplantae</taxon>
        <taxon>Streptophyta</taxon>
        <taxon>Embryophyta</taxon>
        <taxon>Bryophyta</taxon>
        <taxon>Sphagnophytina</taxon>
        <taxon>Sphagnopsida</taxon>
        <taxon>Sphagnales</taxon>
        <taxon>Sphagnaceae</taxon>
        <taxon>Sphagnum</taxon>
    </lineage>
</organism>
<sequence length="414" mass="44163">MGKHATRRWDIVPIFLLHTLLCLVIGIVPLEAQQLLDQQEFEVLASVKNSMVDLPGGSFFSTWEFAANVDPCESFSGVQCVTVDGVNRVGSLFLGPQSAGSPGLSGTLTPALGSLVYLTQLMISAGEVQGLLPSSLGNLENLQIFSCDQNRISGSIPDSFANLRNLQILQLSMNGLDGSIPWGLGQLPALKILILSDNELSGSIPSFSSSSLTHLDLRNNELSGGIPSLPSSLQYLSLTRNALTGWLGALVPLSSLTYLDCSFNQFSGSIPSVLFTFPLSYLMLNRNLLSGQVSVPAPITINYVDLSYNHLDGTISPFLAGAQSLFLNNNFFIGAVPEVFVSRMESAALQSLYLQHNFLSNWGALGNSSLPTSVAVCVQYNCMVPPPQSLCPKNVAGAAARPGYQCVKVAGTQN</sequence>
<protein>
    <recommendedName>
        <fullName evidence="4">Leucine-rich repeat-containing N-terminal plant-type domain-containing protein</fullName>
    </recommendedName>
</protein>
<feature type="chain" id="PRO_5046807225" description="Leucine-rich repeat-containing N-terminal plant-type domain-containing protein" evidence="3">
    <location>
        <begin position="33"/>
        <end position="414"/>
    </location>
</feature>
<evidence type="ECO:0000256" key="2">
    <source>
        <dbReference type="ARBA" id="ARBA00022737"/>
    </source>
</evidence>
<evidence type="ECO:0000256" key="3">
    <source>
        <dbReference type="SAM" id="SignalP"/>
    </source>
</evidence>
<keyword evidence="1" id="KW-0433">Leucine-rich repeat</keyword>
<dbReference type="InterPro" id="IPR032675">
    <property type="entry name" value="LRR_dom_sf"/>
</dbReference>
<feature type="signal peptide" evidence="3">
    <location>
        <begin position="1"/>
        <end position="32"/>
    </location>
</feature>
<dbReference type="PANTHER" id="PTHR48009">
    <property type="entry name" value="LEUCINE-RICH REPEAT (LRR) FAMILY PROTEIN"/>
    <property type="match status" value="1"/>
</dbReference>
<evidence type="ECO:0000259" key="4">
    <source>
        <dbReference type="Pfam" id="PF08263"/>
    </source>
</evidence>
<keyword evidence="3" id="KW-0732">Signal</keyword>
<dbReference type="Gene3D" id="3.80.10.10">
    <property type="entry name" value="Ribonuclease Inhibitor"/>
    <property type="match status" value="2"/>
</dbReference>